<gene>
    <name evidence="8" type="ORF">MNBD_GAMMA14-1021</name>
</gene>
<evidence type="ECO:0000256" key="2">
    <source>
        <dbReference type="ARBA" id="ARBA00022692"/>
    </source>
</evidence>
<evidence type="ECO:0000256" key="3">
    <source>
        <dbReference type="ARBA" id="ARBA00022989"/>
    </source>
</evidence>
<keyword evidence="4 6" id="KW-0472">Membrane</keyword>
<dbReference type="InterPro" id="IPR037682">
    <property type="entry name" value="TonB_C"/>
</dbReference>
<protein>
    <recommendedName>
        <fullName evidence="7">TonB C-terminal domain-containing protein</fullName>
    </recommendedName>
</protein>
<dbReference type="GO" id="GO:0055085">
    <property type="term" value="P:transmembrane transport"/>
    <property type="evidence" value="ECO:0007669"/>
    <property type="project" value="InterPro"/>
</dbReference>
<feature type="region of interest" description="Disordered" evidence="5">
    <location>
        <begin position="73"/>
        <end position="112"/>
    </location>
</feature>
<evidence type="ECO:0000259" key="7">
    <source>
        <dbReference type="Pfam" id="PF03544"/>
    </source>
</evidence>
<dbReference type="Pfam" id="PF03544">
    <property type="entry name" value="TonB_C"/>
    <property type="match status" value="1"/>
</dbReference>
<evidence type="ECO:0000256" key="4">
    <source>
        <dbReference type="ARBA" id="ARBA00023136"/>
    </source>
</evidence>
<dbReference type="InterPro" id="IPR006260">
    <property type="entry name" value="TonB/TolA_C"/>
</dbReference>
<accession>A0A3B0YWI8</accession>
<name>A0A3B0YWI8_9ZZZZ</name>
<comment type="subcellular location">
    <subcellularLocation>
        <location evidence="1">Membrane</location>
        <topology evidence="1">Single-pass membrane protein</topology>
    </subcellularLocation>
</comment>
<feature type="domain" description="TonB C-terminal" evidence="7">
    <location>
        <begin position="251"/>
        <end position="312"/>
    </location>
</feature>
<dbReference type="NCBIfam" id="NF033768">
    <property type="entry name" value="myxo_SS_tail"/>
    <property type="match status" value="1"/>
</dbReference>
<organism evidence="8">
    <name type="scientific">hydrothermal vent metagenome</name>
    <dbReference type="NCBI Taxonomy" id="652676"/>
    <lineage>
        <taxon>unclassified sequences</taxon>
        <taxon>metagenomes</taxon>
        <taxon>ecological metagenomes</taxon>
    </lineage>
</organism>
<dbReference type="SUPFAM" id="SSF74653">
    <property type="entry name" value="TolA/TonB C-terminal domain"/>
    <property type="match status" value="1"/>
</dbReference>
<proteinExistence type="predicted"/>
<evidence type="ECO:0000313" key="8">
    <source>
        <dbReference type="EMBL" id="VAW80273.1"/>
    </source>
</evidence>
<dbReference type="AlphaFoldDB" id="A0A3B0YWI8"/>
<keyword evidence="2 6" id="KW-0812">Transmembrane</keyword>
<feature type="transmembrane region" description="Helical" evidence="6">
    <location>
        <begin position="21"/>
        <end position="42"/>
    </location>
</feature>
<reference evidence="8" key="1">
    <citation type="submission" date="2018-06" db="EMBL/GenBank/DDBJ databases">
        <authorList>
            <person name="Zhirakovskaya E."/>
        </authorList>
    </citation>
    <scope>NUCLEOTIDE SEQUENCE</scope>
</reference>
<feature type="compositionally biased region" description="Basic residues" evidence="5">
    <location>
        <begin position="90"/>
        <end position="110"/>
    </location>
</feature>
<evidence type="ECO:0000256" key="1">
    <source>
        <dbReference type="ARBA" id="ARBA00004167"/>
    </source>
</evidence>
<dbReference type="InterPro" id="IPR049806">
    <property type="entry name" value="MasK-like_C"/>
</dbReference>
<feature type="compositionally biased region" description="Basic and acidic residues" evidence="5">
    <location>
        <begin position="73"/>
        <end position="89"/>
    </location>
</feature>
<evidence type="ECO:0000256" key="6">
    <source>
        <dbReference type="SAM" id="Phobius"/>
    </source>
</evidence>
<dbReference type="Gene3D" id="3.30.1150.10">
    <property type="match status" value="1"/>
</dbReference>
<keyword evidence="3 6" id="KW-1133">Transmembrane helix</keyword>
<evidence type="ECO:0000256" key="5">
    <source>
        <dbReference type="SAM" id="MobiDB-lite"/>
    </source>
</evidence>
<sequence>MVYSHSLSLPWSISADDERRFRKVLTITLVLTVVLAIAIPYLPSFKASSEDEIELPPRVAKLIFEKRVEPKPVPKPEPKIVKKKPEPVKKKIKPRKKPPTKVVKKVQPKKPKVDALEQARKKASSAGLLALQDSLADLRDQSVDELRGARRVSSTASTARKTERSLITSKVGGASQGINTSRLSRDTGSTKLVARTATHVKSSIVSASLNNRKKHNGRDASRSYEDIQIVFDRNKGAIYSLYNRALRKDPGLQGKMVISLTISPSGKITSIKLVSSELGDTALEKKLLRRIKMFNFGAKKVGDVTVTYPIDFLPA</sequence>
<dbReference type="EMBL" id="UOFM01000351">
    <property type="protein sequence ID" value="VAW80273.1"/>
    <property type="molecule type" value="Genomic_DNA"/>
</dbReference>
<dbReference type="NCBIfam" id="TIGR01352">
    <property type="entry name" value="tonB_Cterm"/>
    <property type="match status" value="1"/>
</dbReference>
<dbReference type="GO" id="GO:0016020">
    <property type="term" value="C:membrane"/>
    <property type="evidence" value="ECO:0007669"/>
    <property type="project" value="UniProtKB-SubCell"/>
</dbReference>